<proteinExistence type="predicted"/>
<feature type="region of interest" description="Disordered" evidence="2">
    <location>
        <begin position="430"/>
        <end position="477"/>
    </location>
</feature>
<evidence type="ECO:0000256" key="1">
    <source>
        <dbReference type="ARBA" id="ARBA00023270"/>
    </source>
</evidence>
<dbReference type="PANTHER" id="PTHR10683:SF18">
    <property type="entry name" value="TRANSALDOLASE"/>
    <property type="match status" value="1"/>
</dbReference>
<dbReference type="InterPro" id="IPR001585">
    <property type="entry name" value="TAL/FSA"/>
</dbReference>
<evidence type="ECO:0000313" key="3">
    <source>
        <dbReference type="EMBL" id="KDQ56585.1"/>
    </source>
</evidence>
<feature type="region of interest" description="Disordered" evidence="2">
    <location>
        <begin position="495"/>
        <end position="517"/>
    </location>
</feature>
<feature type="compositionally biased region" description="Polar residues" evidence="2">
    <location>
        <begin position="1"/>
        <end position="25"/>
    </location>
</feature>
<accession>A0A067PRX2</accession>
<dbReference type="PANTHER" id="PTHR10683">
    <property type="entry name" value="TRANSALDOLASE"/>
    <property type="match status" value="1"/>
</dbReference>
<dbReference type="STRING" id="933084.A0A067PRX2"/>
<organism evidence="3 4">
    <name type="scientific">Jaapia argillacea MUCL 33604</name>
    <dbReference type="NCBI Taxonomy" id="933084"/>
    <lineage>
        <taxon>Eukaryota</taxon>
        <taxon>Fungi</taxon>
        <taxon>Dikarya</taxon>
        <taxon>Basidiomycota</taxon>
        <taxon>Agaricomycotina</taxon>
        <taxon>Agaricomycetes</taxon>
        <taxon>Agaricomycetidae</taxon>
        <taxon>Jaapiales</taxon>
        <taxon>Jaapiaceae</taxon>
        <taxon>Jaapia</taxon>
    </lineage>
</organism>
<keyword evidence="4" id="KW-1185">Reference proteome</keyword>
<dbReference type="SUPFAM" id="SSF51569">
    <property type="entry name" value="Aldolase"/>
    <property type="match status" value="1"/>
</dbReference>
<dbReference type="AlphaFoldDB" id="A0A067PRX2"/>
<evidence type="ECO:0000256" key="2">
    <source>
        <dbReference type="SAM" id="MobiDB-lite"/>
    </source>
</evidence>
<feature type="region of interest" description="Disordered" evidence="2">
    <location>
        <begin position="1"/>
        <end position="29"/>
    </location>
</feature>
<dbReference type="GO" id="GO:0005975">
    <property type="term" value="P:carbohydrate metabolic process"/>
    <property type="evidence" value="ECO:0007669"/>
    <property type="project" value="InterPro"/>
</dbReference>
<gene>
    <name evidence="3" type="ORF">JAAARDRAFT_194578</name>
</gene>
<dbReference type="Gene3D" id="3.20.20.70">
    <property type="entry name" value="Aldolase class I"/>
    <property type="match status" value="1"/>
</dbReference>
<dbReference type="UniPathway" id="UPA00115">
    <property type="reaction ID" value="UER00414"/>
</dbReference>
<evidence type="ECO:0000313" key="4">
    <source>
        <dbReference type="Proteomes" id="UP000027265"/>
    </source>
</evidence>
<feature type="compositionally biased region" description="Basic residues" evidence="2">
    <location>
        <begin position="430"/>
        <end position="439"/>
    </location>
</feature>
<protein>
    <submittedName>
        <fullName evidence="3">Uncharacterized protein</fullName>
    </submittedName>
</protein>
<dbReference type="EMBL" id="KL197721">
    <property type="protein sequence ID" value="KDQ56585.1"/>
    <property type="molecule type" value="Genomic_DNA"/>
</dbReference>
<dbReference type="Pfam" id="PF00923">
    <property type="entry name" value="TAL_FSA"/>
    <property type="match status" value="1"/>
</dbReference>
<name>A0A067PRX2_9AGAM</name>
<dbReference type="InterPro" id="IPR013785">
    <property type="entry name" value="Aldolase_TIM"/>
</dbReference>
<dbReference type="GO" id="GO:0006098">
    <property type="term" value="P:pentose-phosphate shunt"/>
    <property type="evidence" value="ECO:0007669"/>
    <property type="project" value="UniProtKB-UniPathway"/>
</dbReference>
<reference evidence="4" key="1">
    <citation type="journal article" date="2014" name="Proc. Natl. Acad. Sci. U.S.A.">
        <title>Extensive sampling of basidiomycete genomes demonstrates inadequacy of the white-rot/brown-rot paradigm for wood decay fungi.</title>
        <authorList>
            <person name="Riley R."/>
            <person name="Salamov A.A."/>
            <person name="Brown D.W."/>
            <person name="Nagy L.G."/>
            <person name="Floudas D."/>
            <person name="Held B.W."/>
            <person name="Levasseur A."/>
            <person name="Lombard V."/>
            <person name="Morin E."/>
            <person name="Otillar R."/>
            <person name="Lindquist E.A."/>
            <person name="Sun H."/>
            <person name="LaButti K.M."/>
            <person name="Schmutz J."/>
            <person name="Jabbour D."/>
            <person name="Luo H."/>
            <person name="Baker S.E."/>
            <person name="Pisabarro A.G."/>
            <person name="Walton J.D."/>
            <person name="Blanchette R.A."/>
            <person name="Henrissat B."/>
            <person name="Martin F."/>
            <person name="Cullen D."/>
            <person name="Hibbett D.S."/>
            <person name="Grigoriev I.V."/>
        </authorList>
    </citation>
    <scope>NUCLEOTIDE SEQUENCE [LARGE SCALE GENOMIC DNA]</scope>
    <source>
        <strain evidence="4">MUCL 33604</strain>
    </source>
</reference>
<dbReference type="Proteomes" id="UP000027265">
    <property type="component" value="Unassembled WGS sequence"/>
</dbReference>
<dbReference type="InParanoid" id="A0A067PRX2"/>
<keyword evidence="1" id="KW-0704">Schiff base</keyword>
<dbReference type="OrthoDB" id="2015515at2759"/>
<dbReference type="HOGENOM" id="CLU_526812_0_0_1"/>
<sequence>MPAQFAQTSRAGATLHSFDSVSPNTKSREVSRDLTNVIDNILSSRSSCVPFPKAASTPTRAVNKATVKPSKVTWKPRPSAPQKRLCEALEEQGTAIISDTTDFETLSIHNFSGSMLTPANLPPMMQCDDLFYHVWVAAKKTIEAGGDTMLEIVENGVEQFLVEVGSVILDRIPGPHVTFIDTRLHEDSIAMVKTAKSLIARFEKQGIHRSRVVITIPATEAGVAAAAQLAKNSIQANLNLVSGLIHAAACAEAGATTITMPVGKIFDWYEKKRGMVYSQMAAHPGIEDIQSTVAYFELNHIGSKLVGSGMRNLAEISHISGLDAVALSQPQIDELRSSRLPLSPTPPDESPVHLRARQAAYPSNWLQSKHGFMSAMSAGARSMLAATLYVALGELKVCMDWIERTLYKEIERQMVMNALPYDVLFAVRTPRKHKRKKRSSPGTPSRSKSRDSPTRTKHQSSRIAPSPLAEGSTTDVELDVDAELEALIREVEEAMAEERVADSAGRPQEIQDEDDVF</sequence>